<dbReference type="Proteomes" id="UP000007947">
    <property type="component" value="Chromosome"/>
</dbReference>
<feature type="compositionally biased region" description="Low complexity" evidence="3">
    <location>
        <begin position="80"/>
        <end position="89"/>
    </location>
</feature>
<dbReference type="KEGG" id="mph:MLP_30020"/>
<accession>F5XKE4</accession>
<dbReference type="PRINTS" id="PR00153">
    <property type="entry name" value="CSAPPISMRASE"/>
</dbReference>
<dbReference type="eggNOG" id="COG0652">
    <property type="taxonomic scope" value="Bacteria"/>
</dbReference>
<feature type="chain" id="PRO_5006524574" description="Peptidyl-prolyl cis-trans isomerase" evidence="2">
    <location>
        <begin position="22"/>
        <end position="247"/>
    </location>
</feature>
<evidence type="ECO:0000259" key="4">
    <source>
        <dbReference type="PROSITE" id="PS50072"/>
    </source>
</evidence>
<dbReference type="PROSITE" id="PS50072">
    <property type="entry name" value="CSA_PPIASE_2"/>
    <property type="match status" value="1"/>
</dbReference>
<name>F5XKE4_MICPN</name>
<organism evidence="5 6">
    <name type="scientific">Microlunatus phosphovorus (strain ATCC 700054 / DSM 10555 / JCM 9379 / NBRC 101784 / NCIMB 13414 / VKM Ac-1990 / NM-1)</name>
    <dbReference type="NCBI Taxonomy" id="1032480"/>
    <lineage>
        <taxon>Bacteria</taxon>
        <taxon>Bacillati</taxon>
        <taxon>Actinomycetota</taxon>
        <taxon>Actinomycetes</taxon>
        <taxon>Propionibacteriales</taxon>
        <taxon>Propionibacteriaceae</taxon>
        <taxon>Microlunatus</taxon>
    </lineage>
</organism>
<dbReference type="InterPro" id="IPR002130">
    <property type="entry name" value="Cyclophilin-type_PPIase_dom"/>
</dbReference>
<keyword evidence="2 5" id="KW-0413">Isomerase</keyword>
<keyword evidence="2" id="KW-0697">Rotamase</keyword>
<dbReference type="EC" id="5.2.1.8" evidence="2"/>
<evidence type="ECO:0000256" key="1">
    <source>
        <dbReference type="ARBA" id="ARBA00002388"/>
    </source>
</evidence>
<dbReference type="PANTHER" id="PTHR45625">
    <property type="entry name" value="PEPTIDYL-PROLYL CIS-TRANS ISOMERASE-RELATED"/>
    <property type="match status" value="1"/>
</dbReference>
<dbReference type="Gene3D" id="2.40.100.10">
    <property type="entry name" value="Cyclophilin-like"/>
    <property type="match status" value="1"/>
</dbReference>
<comment type="catalytic activity">
    <reaction evidence="2">
        <text>[protein]-peptidylproline (omega=180) = [protein]-peptidylproline (omega=0)</text>
        <dbReference type="Rhea" id="RHEA:16237"/>
        <dbReference type="Rhea" id="RHEA-COMP:10747"/>
        <dbReference type="Rhea" id="RHEA-COMP:10748"/>
        <dbReference type="ChEBI" id="CHEBI:83833"/>
        <dbReference type="ChEBI" id="CHEBI:83834"/>
        <dbReference type="EC" id="5.2.1.8"/>
    </reaction>
</comment>
<dbReference type="CDD" id="cd00317">
    <property type="entry name" value="cyclophilin"/>
    <property type="match status" value="1"/>
</dbReference>
<dbReference type="AlphaFoldDB" id="F5XKE4"/>
<keyword evidence="6" id="KW-1185">Reference proteome</keyword>
<reference evidence="5 6" key="1">
    <citation type="submission" date="2011-05" db="EMBL/GenBank/DDBJ databases">
        <title>Whole genome sequence of Microlunatus phosphovorus NM-1.</title>
        <authorList>
            <person name="Hosoyama A."/>
            <person name="Sasaki K."/>
            <person name="Harada T."/>
            <person name="Igarashi R."/>
            <person name="Kawakoshi A."/>
            <person name="Sasagawa M."/>
            <person name="Fukada J."/>
            <person name="Nakamura S."/>
            <person name="Katano Y."/>
            <person name="Hanada S."/>
            <person name="Kamagata Y."/>
            <person name="Nakamura N."/>
            <person name="Yamazaki S."/>
            <person name="Fujita N."/>
        </authorList>
    </citation>
    <scope>NUCLEOTIDE SEQUENCE [LARGE SCALE GENOMIC DNA]</scope>
    <source>
        <strain evidence="6">ATCC 700054 / DSM 10555 / JCM 9379 / NBRC 101784 / NCIMB 13414 / VKM Ac-1990 / NM-1</strain>
    </source>
</reference>
<feature type="region of interest" description="Disordered" evidence="3">
    <location>
        <begin position="23"/>
        <end position="89"/>
    </location>
</feature>
<dbReference type="PROSITE" id="PS51257">
    <property type="entry name" value="PROKAR_LIPOPROTEIN"/>
    <property type="match status" value="1"/>
</dbReference>
<protein>
    <recommendedName>
        <fullName evidence="2">Peptidyl-prolyl cis-trans isomerase</fullName>
        <shortName evidence="2">PPIase</shortName>
        <ecNumber evidence="2">5.2.1.8</ecNumber>
    </recommendedName>
</protein>
<dbReference type="SUPFAM" id="SSF50891">
    <property type="entry name" value="Cyclophilin-like"/>
    <property type="match status" value="1"/>
</dbReference>
<dbReference type="InterPro" id="IPR044666">
    <property type="entry name" value="Cyclophilin_A-like"/>
</dbReference>
<gene>
    <name evidence="5" type="ordered locus">MLP_30020</name>
</gene>
<feature type="compositionally biased region" description="Polar residues" evidence="3">
    <location>
        <begin position="33"/>
        <end position="52"/>
    </location>
</feature>
<dbReference type="EMBL" id="AP012204">
    <property type="protein sequence ID" value="BAK36016.1"/>
    <property type="molecule type" value="Genomic_DNA"/>
</dbReference>
<sequence length="247" mass="25764">MRVRRLLSTMTLLMLTLAACGTIPENDPLRPSASPTGESASTDSGASPTAGSESGAAATEQCEYEPSGDAARSVRPPSPTGVTTSGTVSYDLEMTEGTVRITLDPVRAPCTVHSFESLADQGFFDRTKCHRLVDSGMFLFQCGDPTGMGTGGPGYTFADELDGTESYTKAVIAMANGGPNTNGSQFFLVYRDSTALDKTPNYTIFGKVDPSGIGILERMAAEGQDGSNPAGGGRPNNPSEIVKVTKV</sequence>
<evidence type="ECO:0000256" key="2">
    <source>
        <dbReference type="RuleBase" id="RU363019"/>
    </source>
</evidence>
<keyword evidence="2" id="KW-0732">Signal</keyword>
<dbReference type="InterPro" id="IPR029000">
    <property type="entry name" value="Cyclophilin-like_dom_sf"/>
</dbReference>
<evidence type="ECO:0000256" key="3">
    <source>
        <dbReference type="SAM" id="MobiDB-lite"/>
    </source>
</evidence>
<dbReference type="Pfam" id="PF00160">
    <property type="entry name" value="Pro_isomerase"/>
    <property type="match status" value="1"/>
</dbReference>
<dbReference type="STRING" id="1032480.MLP_30020"/>
<dbReference type="HOGENOM" id="CLU_012062_8_3_11"/>
<comment type="function">
    <text evidence="1 2">PPIases accelerate the folding of proteins. It catalyzes the cis-trans isomerization of proline imidic peptide bonds in oligopeptides.</text>
</comment>
<proteinExistence type="inferred from homology"/>
<comment type="similarity">
    <text evidence="2">Belongs to the cyclophilin-type PPIase family.</text>
</comment>
<dbReference type="RefSeq" id="WP_013863885.1">
    <property type="nucleotide sequence ID" value="NC_015635.1"/>
</dbReference>
<feature type="domain" description="PPIase cyclophilin-type" evidence="4">
    <location>
        <begin position="97"/>
        <end position="247"/>
    </location>
</feature>
<evidence type="ECO:0000313" key="5">
    <source>
        <dbReference type="EMBL" id="BAK36016.1"/>
    </source>
</evidence>
<dbReference type="PANTHER" id="PTHR45625:SF3">
    <property type="entry name" value="PEPTIDYL-PROLYL CIS-TRANS ISOMERASE B-RELATED"/>
    <property type="match status" value="1"/>
</dbReference>
<evidence type="ECO:0000313" key="6">
    <source>
        <dbReference type="Proteomes" id="UP000007947"/>
    </source>
</evidence>
<feature type="signal peptide" evidence="2">
    <location>
        <begin position="1"/>
        <end position="21"/>
    </location>
</feature>
<dbReference type="GO" id="GO:0003755">
    <property type="term" value="F:peptidyl-prolyl cis-trans isomerase activity"/>
    <property type="evidence" value="ECO:0007669"/>
    <property type="project" value="UniProtKB-UniRule"/>
</dbReference>
<feature type="region of interest" description="Disordered" evidence="3">
    <location>
        <begin position="222"/>
        <end position="247"/>
    </location>
</feature>